<feature type="transmembrane region" description="Helical" evidence="1">
    <location>
        <begin position="247"/>
        <end position="267"/>
    </location>
</feature>
<sequence length="479" mass="53391">MAGAAALYLAHSLLRFRNFEARGYDLGIFDQAVRQYAQFDAPIVPIKGEGFHLLGDHFHPIIALLAPLYWIWDDPRVLNLAMIVLLVSAAVPVYLLVRDWFSHRVGILAAAAMLLWWPFQAFIDWDFHEIAFGVPIIGWVIWAIHHQRPWLAVILSSVLLLVREDMGATLMAIAVVLAIRRHWLPAAVLAIAGLVGLWIALGVVIPHFAADGEFSYWDYTALGPSASAAAVFLLTQPWNALPVLVDHYLKIALLTAHFLPLWLLPLASPYVLIGMPILLSRLFNDRLTVWGLVYHYDAILAVIFILAAFDTLRRIRSRFSAKAADEYRPALILPAGLIILSLIGGVAMQFAAPREHHIFPLHFTYTGQTWSAPDRAAAHQRAVDEIPDGACVEAADTAAPHLTTRTHVGLAGALDDEKVNWLIIDSWEDELGGNDPLTPEEAFDRAEELGFETVTADDHGLWVMHRDIPNHRVCTDYLE</sequence>
<keyword evidence="3" id="KW-1185">Reference proteome</keyword>
<feature type="transmembrane region" description="Helical" evidence="1">
    <location>
        <begin position="150"/>
        <end position="179"/>
    </location>
</feature>
<organism evidence="2 3">
    <name type="scientific">Nesterenkonia sedimenti</name>
    <dbReference type="NCBI Taxonomy" id="1463632"/>
    <lineage>
        <taxon>Bacteria</taxon>
        <taxon>Bacillati</taxon>
        <taxon>Actinomycetota</taxon>
        <taxon>Actinomycetes</taxon>
        <taxon>Micrococcales</taxon>
        <taxon>Micrococcaceae</taxon>
        <taxon>Nesterenkonia</taxon>
    </lineage>
</organism>
<gene>
    <name evidence="2" type="ORF">HGQ17_01815</name>
</gene>
<dbReference type="InterPro" id="IPR018650">
    <property type="entry name" value="STSV1_Orf64"/>
</dbReference>
<evidence type="ECO:0000256" key="1">
    <source>
        <dbReference type="SAM" id="Phobius"/>
    </source>
</evidence>
<dbReference type="Proteomes" id="UP000523139">
    <property type="component" value="Unassembled WGS sequence"/>
</dbReference>
<protein>
    <submittedName>
        <fullName evidence="2">DUF2079 domain-containing protein</fullName>
    </submittedName>
</protein>
<feature type="transmembrane region" description="Helical" evidence="1">
    <location>
        <begin position="216"/>
        <end position="235"/>
    </location>
</feature>
<name>A0A7X8THW9_9MICC</name>
<keyword evidence="1" id="KW-1133">Transmembrane helix</keyword>
<feature type="transmembrane region" description="Helical" evidence="1">
    <location>
        <begin position="287"/>
        <end position="309"/>
    </location>
</feature>
<feature type="transmembrane region" description="Helical" evidence="1">
    <location>
        <begin position="186"/>
        <end position="210"/>
    </location>
</feature>
<proteinExistence type="predicted"/>
<evidence type="ECO:0000313" key="3">
    <source>
        <dbReference type="Proteomes" id="UP000523139"/>
    </source>
</evidence>
<feature type="transmembrane region" description="Helical" evidence="1">
    <location>
        <begin position="77"/>
        <end position="95"/>
    </location>
</feature>
<keyword evidence="1" id="KW-0472">Membrane</keyword>
<accession>A0A7X8THW9</accession>
<dbReference type="EMBL" id="JABAHY010000001">
    <property type="protein sequence ID" value="NLS08760.1"/>
    <property type="molecule type" value="Genomic_DNA"/>
</dbReference>
<keyword evidence="1" id="KW-0812">Transmembrane</keyword>
<evidence type="ECO:0000313" key="2">
    <source>
        <dbReference type="EMBL" id="NLS08760.1"/>
    </source>
</evidence>
<comment type="caution">
    <text evidence="2">The sequence shown here is derived from an EMBL/GenBank/DDBJ whole genome shotgun (WGS) entry which is preliminary data.</text>
</comment>
<feature type="transmembrane region" description="Helical" evidence="1">
    <location>
        <begin position="330"/>
        <end position="352"/>
    </location>
</feature>
<feature type="transmembrane region" description="Helical" evidence="1">
    <location>
        <begin position="101"/>
        <end position="119"/>
    </location>
</feature>
<dbReference type="Pfam" id="PF09852">
    <property type="entry name" value="DUF2079"/>
    <property type="match status" value="1"/>
</dbReference>
<dbReference type="AlphaFoldDB" id="A0A7X8THW9"/>
<reference evidence="2 3" key="1">
    <citation type="submission" date="2020-04" db="EMBL/GenBank/DDBJ databases">
        <title>Nesterenkonia sp. nov., isolated from marine sediment.</title>
        <authorList>
            <person name="Zhang G."/>
        </authorList>
    </citation>
    <scope>NUCLEOTIDE SEQUENCE [LARGE SCALE GENOMIC DNA]</scope>
    <source>
        <strain evidence="2 3">MY13</strain>
    </source>
</reference>